<dbReference type="PANTHER" id="PTHR15020:SF50">
    <property type="entry name" value="UPF0659 PROTEIN YMR090W"/>
    <property type="match status" value="1"/>
</dbReference>
<accession>A3KAJ8</accession>
<keyword evidence="3" id="KW-1185">Reference proteome</keyword>
<comment type="caution">
    <text evidence="2">The sequence shown here is derived from an EMBL/GenBank/DDBJ whole genome shotgun (WGS) entry which is preliminary data.</text>
</comment>
<name>A3KAJ8_SAGS3</name>
<feature type="domain" description="NAD(P)-binding" evidence="1">
    <location>
        <begin position="7"/>
        <end position="200"/>
    </location>
</feature>
<dbReference type="RefSeq" id="WP_005863759.1">
    <property type="nucleotide sequence ID" value="NZ_AAYA01000022.1"/>
</dbReference>
<dbReference type="eggNOG" id="COG0702">
    <property type="taxonomic scope" value="Bacteria"/>
</dbReference>
<dbReference type="AlphaFoldDB" id="A3KAJ8"/>
<dbReference type="InterPro" id="IPR016040">
    <property type="entry name" value="NAD(P)-bd_dom"/>
</dbReference>
<sequence>MKLLVLGASRGTGLKVVEAALAAGHTVRAMSRSAGRMAPRDGLEPVAGDATNPTDLGPALEGVDAVVMALGIKESVAMLWRRVTLFSDATRALVPLMEAKGVRRLVAITGIGAGDSVSALSAPERLGHRFLLSEPYKDKTRQEEIIRASSLDWTLVRPTILTANRACHDVDVMVAPDTWRMGVISRADVAEYVVRCLDDPESYGTAPVLARRVTYPGRSPGQKAGAV</sequence>
<proteinExistence type="predicted"/>
<gene>
    <name evidence="2" type="ORF">SSE37_22577</name>
</gene>
<dbReference type="PANTHER" id="PTHR15020">
    <property type="entry name" value="FLAVIN REDUCTASE-RELATED"/>
    <property type="match status" value="1"/>
</dbReference>
<dbReference type="Pfam" id="PF13460">
    <property type="entry name" value="NAD_binding_10"/>
    <property type="match status" value="1"/>
</dbReference>
<evidence type="ECO:0000259" key="1">
    <source>
        <dbReference type="Pfam" id="PF13460"/>
    </source>
</evidence>
<dbReference type="SUPFAM" id="SSF51735">
    <property type="entry name" value="NAD(P)-binding Rossmann-fold domains"/>
    <property type="match status" value="1"/>
</dbReference>
<dbReference type="InterPro" id="IPR036291">
    <property type="entry name" value="NAD(P)-bd_dom_sf"/>
</dbReference>
<evidence type="ECO:0000313" key="2">
    <source>
        <dbReference type="EMBL" id="EBA05857.1"/>
    </source>
</evidence>
<reference evidence="2 3" key="1">
    <citation type="submission" date="2006-06" db="EMBL/GenBank/DDBJ databases">
        <authorList>
            <person name="Moran M.A."/>
            <person name="Ferriera S."/>
            <person name="Johnson J."/>
            <person name="Kravitz S."/>
            <person name="Beeson K."/>
            <person name="Sutton G."/>
            <person name="Rogers Y.-H."/>
            <person name="Friedman R."/>
            <person name="Frazier M."/>
            <person name="Venter J.C."/>
        </authorList>
    </citation>
    <scope>NUCLEOTIDE SEQUENCE [LARGE SCALE GENOMIC DNA]</scope>
    <source>
        <strain evidence="2 3">E-37</strain>
    </source>
</reference>
<dbReference type="OrthoDB" id="7419852at2"/>
<protein>
    <submittedName>
        <fullName evidence="2">NAD-dependent epimerase/dehydratase</fullName>
    </submittedName>
</protein>
<dbReference type="Gene3D" id="3.40.50.720">
    <property type="entry name" value="NAD(P)-binding Rossmann-like Domain"/>
    <property type="match status" value="1"/>
</dbReference>
<evidence type="ECO:0000313" key="3">
    <source>
        <dbReference type="Proteomes" id="UP000005713"/>
    </source>
</evidence>
<dbReference type="Proteomes" id="UP000005713">
    <property type="component" value="Unassembled WGS sequence"/>
</dbReference>
<organism evidence="2 3">
    <name type="scientific">Sagittula stellata (strain ATCC 700073 / DSM 11524 / E-37)</name>
    <dbReference type="NCBI Taxonomy" id="388399"/>
    <lineage>
        <taxon>Bacteria</taxon>
        <taxon>Pseudomonadati</taxon>
        <taxon>Pseudomonadota</taxon>
        <taxon>Alphaproteobacteria</taxon>
        <taxon>Rhodobacterales</taxon>
        <taxon>Roseobacteraceae</taxon>
        <taxon>Sagittula</taxon>
    </lineage>
</organism>
<dbReference type="EMBL" id="AAYA01000022">
    <property type="protein sequence ID" value="EBA05857.1"/>
    <property type="molecule type" value="Genomic_DNA"/>
</dbReference>